<dbReference type="InterPro" id="IPR036378">
    <property type="entry name" value="FAS1_dom_sf"/>
</dbReference>
<dbReference type="PANTHER" id="PTHR10900">
    <property type="entry name" value="PERIOSTIN-RELATED"/>
    <property type="match status" value="1"/>
</dbReference>
<evidence type="ECO:0000256" key="1">
    <source>
        <dbReference type="SAM" id="SignalP"/>
    </source>
</evidence>
<comment type="caution">
    <text evidence="3">The sequence shown here is derived from an EMBL/GenBank/DDBJ whole genome shotgun (WGS) entry which is preliminary data.</text>
</comment>
<dbReference type="InterPro" id="IPR000782">
    <property type="entry name" value="FAS1_domain"/>
</dbReference>
<dbReference type="InterPro" id="IPR050904">
    <property type="entry name" value="Adhesion/Biosynth-related"/>
</dbReference>
<dbReference type="SMART" id="SM00554">
    <property type="entry name" value="FAS1"/>
    <property type="match status" value="2"/>
</dbReference>
<proteinExistence type="predicted"/>
<keyword evidence="1" id="KW-0732">Signal</keyword>
<dbReference type="Gene3D" id="2.30.180.10">
    <property type="entry name" value="FAS1 domain"/>
    <property type="match status" value="2"/>
</dbReference>
<organism evidence="3 4">
    <name type="scientific">Sinanodonta woodiana</name>
    <name type="common">Chinese pond mussel</name>
    <name type="synonym">Anodonta woodiana</name>
    <dbReference type="NCBI Taxonomy" id="1069815"/>
    <lineage>
        <taxon>Eukaryota</taxon>
        <taxon>Metazoa</taxon>
        <taxon>Spiralia</taxon>
        <taxon>Lophotrochozoa</taxon>
        <taxon>Mollusca</taxon>
        <taxon>Bivalvia</taxon>
        <taxon>Autobranchia</taxon>
        <taxon>Heteroconchia</taxon>
        <taxon>Palaeoheterodonta</taxon>
        <taxon>Unionida</taxon>
        <taxon>Unionoidea</taxon>
        <taxon>Unionidae</taxon>
        <taxon>Unioninae</taxon>
        <taxon>Sinanodonta</taxon>
    </lineage>
</organism>
<evidence type="ECO:0000313" key="3">
    <source>
        <dbReference type="EMBL" id="KAL3879185.1"/>
    </source>
</evidence>
<evidence type="ECO:0000259" key="2">
    <source>
        <dbReference type="PROSITE" id="PS50213"/>
    </source>
</evidence>
<evidence type="ECO:0000313" key="4">
    <source>
        <dbReference type="Proteomes" id="UP001634394"/>
    </source>
</evidence>
<dbReference type="FunFam" id="2.30.180.10:FF:000032">
    <property type="entry name" value="Fasciclin domain-containing protein, putative"/>
    <property type="match status" value="2"/>
</dbReference>
<protein>
    <recommendedName>
        <fullName evidence="2">FAS1 domain-containing protein</fullName>
    </recommendedName>
</protein>
<sequence length="295" mass="32011">MATFSVLLVTVLFTSVYGALPTQSILGIIGRQTVLTNLFETAGLDATINTGGPFTLFAPPDYSLYSKTVSALNNDTQALGNFLKNHVVSGKYMIDDLKVNEMMLENLAGGKIRVNYYLFNDVITVEGSQIVRPDQLASNGVVHGISRPIFLPNGTIFDIISTSTNFTSLKTAVETAGLSNFLTEGPYTLMAPSNDAFNTLGSGTVQKLLARPDLLKQVLMYHVLHGSLYTAGMHSGSFHTLEEVDREKFSQFFMGSVLVDGSHILMRDISATNGVVHMIDHVLIPSSLKIEINAL</sequence>
<dbReference type="Proteomes" id="UP001634394">
    <property type="component" value="Unassembled WGS sequence"/>
</dbReference>
<dbReference type="SUPFAM" id="SSF82153">
    <property type="entry name" value="FAS1 domain"/>
    <property type="match status" value="2"/>
</dbReference>
<dbReference type="PROSITE" id="PS50213">
    <property type="entry name" value="FAS1"/>
    <property type="match status" value="2"/>
</dbReference>
<reference evidence="3 4" key="1">
    <citation type="submission" date="2024-11" db="EMBL/GenBank/DDBJ databases">
        <title>Chromosome-level genome assembly of the freshwater bivalve Anodonta woodiana.</title>
        <authorList>
            <person name="Chen X."/>
        </authorList>
    </citation>
    <scope>NUCLEOTIDE SEQUENCE [LARGE SCALE GENOMIC DNA]</scope>
    <source>
        <strain evidence="3">MN2024</strain>
        <tissue evidence="3">Gills</tissue>
    </source>
</reference>
<feature type="signal peptide" evidence="1">
    <location>
        <begin position="1"/>
        <end position="18"/>
    </location>
</feature>
<feature type="chain" id="PRO_5044872697" description="FAS1 domain-containing protein" evidence="1">
    <location>
        <begin position="19"/>
        <end position="295"/>
    </location>
</feature>
<name>A0ABD3WYZ6_SINWO</name>
<feature type="domain" description="FAS1" evidence="2">
    <location>
        <begin position="153"/>
        <end position="283"/>
    </location>
</feature>
<dbReference type="PANTHER" id="PTHR10900:SF77">
    <property type="entry name" value="FI19380P1"/>
    <property type="match status" value="1"/>
</dbReference>
<dbReference type="EMBL" id="JBJQND010000004">
    <property type="protein sequence ID" value="KAL3879185.1"/>
    <property type="molecule type" value="Genomic_DNA"/>
</dbReference>
<accession>A0ABD3WYZ6</accession>
<dbReference type="AlphaFoldDB" id="A0ABD3WYZ6"/>
<gene>
    <name evidence="3" type="ORF">ACJMK2_031494</name>
</gene>
<keyword evidence="4" id="KW-1185">Reference proteome</keyword>
<dbReference type="Pfam" id="PF02469">
    <property type="entry name" value="Fasciclin"/>
    <property type="match status" value="2"/>
</dbReference>
<feature type="domain" description="FAS1" evidence="2">
    <location>
        <begin position="22"/>
        <end position="149"/>
    </location>
</feature>